<dbReference type="PROSITE" id="PS51101">
    <property type="entry name" value="PTS_EIIB_TYPE_4"/>
    <property type="match status" value="1"/>
</dbReference>
<dbReference type="RefSeq" id="WP_220220377.1">
    <property type="nucleotide sequence ID" value="NZ_CP048268.1"/>
</dbReference>
<keyword evidence="6" id="KW-0598">Phosphotransferase system</keyword>
<dbReference type="SUPFAM" id="SSF52728">
    <property type="entry name" value="PTS IIb component"/>
    <property type="match status" value="1"/>
</dbReference>
<keyword evidence="2" id="KW-0813">Transport</keyword>
<reference evidence="9 10" key="1">
    <citation type="submission" date="2020-01" db="EMBL/GenBank/DDBJ databases">
        <title>Vast differences in strain-level diversity in the gut microbiota of two closely related honey bee species.</title>
        <authorList>
            <person name="Ellegaard K.M."/>
            <person name="Suenami S."/>
            <person name="Miyazaki R."/>
            <person name="Engel P."/>
        </authorList>
    </citation>
    <scope>NUCLEOTIDE SEQUENCE [LARGE SCALE GENOMIC DNA]</scope>
    <source>
        <strain evidence="9 10">ESL0416</strain>
    </source>
</reference>
<evidence type="ECO:0000313" key="9">
    <source>
        <dbReference type="EMBL" id="QYN53735.1"/>
    </source>
</evidence>
<evidence type="ECO:0000256" key="6">
    <source>
        <dbReference type="ARBA" id="ARBA00022683"/>
    </source>
</evidence>
<keyword evidence="10" id="KW-1185">Reference proteome</keyword>
<organism evidence="9 10">
    <name type="scientific">Lactobacillus panisapium</name>
    <dbReference type="NCBI Taxonomy" id="2012495"/>
    <lineage>
        <taxon>Bacteria</taxon>
        <taxon>Bacillati</taxon>
        <taxon>Bacillota</taxon>
        <taxon>Bacilli</taxon>
        <taxon>Lactobacillales</taxon>
        <taxon>Lactobacillaceae</taxon>
        <taxon>Lactobacillus</taxon>
    </lineage>
</organism>
<dbReference type="Gene3D" id="3.40.35.10">
    <property type="entry name" value="Phosphotransferase system, sorbose subfamily IIB component"/>
    <property type="match status" value="1"/>
</dbReference>
<comment type="subcellular location">
    <subcellularLocation>
        <location evidence="1">Cytoplasm</location>
    </subcellularLocation>
</comment>
<feature type="domain" description="PTS EIIB type-4" evidence="8">
    <location>
        <begin position="1"/>
        <end position="164"/>
    </location>
</feature>
<keyword evidence="4 9" id="KW-0762">Sugar transport</keyword>
<dbReference type="InterPro" id="IPR036667">
    <property type="entry name" value="PTS_IIB_sorbose-sp_sf"/>
</dbReference>
<dbReference type="Pfam" id="PF03830">
    <property type="entry name" value="PTSIIB_sorb"/>
    <property type="match status" value="1"/>
</dbReference>
<sequence length="164" mass="18015">MSIVGARIDNRLLHGIVATSWAPNANATRVMVIDDDVANDLQKKQAMKLGRPSGMAVSIISKQTALTNFKAHKYDRQKVFIVSQTPDVFLALLEQGEDIKELVLGGTLTYTEALKVTNRAYIKPNQIETYQAILDAGCKVISKYVPQDESVDVAKILKNRKAGA</sequence>
<gene>
    <name evidence="9" type="ORF">GYM71_10030</name>
</gene>
<evidence type="ECO:0000313" key="10">
    <source>
        <dbReference type="Proteomes" id="UP000826550"/>
    </source>
</evidence>
<evidence type="ECO:0000256" key="5">
    <source>
        <dbReference type="ARBA" id="ARBA00022679"/>
    </source>
</evidence>
<protein>
    <submittedName>
        <fullName evidence="9">PTS sugar transporter subunit IIB</fullName>
    </submittedName>
</protein>
<evidence type="ECO:0000256" key="3">
    <source>
        <dbReference type="ARBA" id="ARBA00022490"/>
    </source>
</evidence>
<keyword evidence="5" id="KW-0808">Transferase</keyword>
<evidence type="ECO:0000259" key="8">
    <source>
        <dbReference type="PROSITE" id="PS51101"/>
    </source>
</evidence>
<proteinExistence type="predicted"/>
<evidence type="ECO:0000256" key="1">
    <source>
        <dbReference type="ARBA" id="ARBA00004496"/>
    </source>
</evidence>
<dbReference type="InterPro" id="IPR004720">
    <property type="entry name" value="PTS_IIB_sorbose-sp"/>
</dbReference>
<keyword evidence="7" id="KW-0418">Kinase</keyword>
<dbReference type="Proteomes" id="UP000826550">
    <property type="component" value="Chromosome"/>
</dbReference>
<evidence type="ECO:0000256" key="4">
    <source>
        <dbReference type="ARBA" id="ARBA00022597"/>
    </source>
</evidence>
<dbReference type="EMBL" id="CP048268">
    <property type="protein sequence ID" value="QYN53735.1"/>
    <property type="molecule type" value="Genomic_DNA"/>
</dbReference>
<name>A0ABX8WBM7_9LACO</name>
<keyword evidence="3" id="KW-0963">Cytoplasm</keyword>
<evidence type="ECO:0000256" key="2">
    <source>
        <dbReference type="ARBA" id="ARBA00022448"/>
    </source>
</evidence>
<evidence type="ECO:0000256" key="7">
    <source>
        <dbReference type="ARBA" id="ARBA00022777"/>
    </source>
</evidence>
<accession>A0ABX8WBM7</accession>